<dbReference type="InterPro" id="IPR029472">
    <property type="entry name" value="Copia-like_N"/>
</dbReference>
<protein>
    <recommendedName>
        <fullName evidence="2">Retrotransposon Copia-like N-terminal domain-containing protein</fullName>
    </recommendedName>
</protein>
<dbReference type="KEGG" id="nta:107812013"/>
<feature type="region of interest" description="Disordered" evidence="1">
    <location>
        <begin position="345"/>
        <end position="364"/>
    </location>
</feature>
<proteinExistence type="predicted"/>
<dbReference type="OMA" id="ATHIMHE"/>
<evidence type="ECO:0000313" key="3">
    <source>
        <dbReference type="RefSeq" id="XP_016492511.1"/>
    </source>
</evidence>
<feature type="region of interest" description="Disordered" evidence="1">
    <location>
        <begin position="391"/>
        <end position="417"/>
    </location>
</feature>
<dbReference type="AlphaFoldDB" id="A0A1S4BUF4"/>
<evidence type="ECO:0000259" key="2">
    <source>
        <dbReference type="Pfam" id="PF14244"/>
    </source>
</evidence>
<dbReference type="PANTHER" id="PTHR37610">
    <property type="entry name" value="CCHC-TYPE DOMAIN-CONTAINING PROTEIN"/>
    <property type="match status" value="1"/>
</dbReference>
<feature type="domain" description="Retrotransposon Copia-like N-terminal" evidence="2">
    <location>
        <begin position="32"/>
        <end position="79"/>
    </location>
</feature>
<evidence type="ECO:0000256" key="1">
    <source>
        <dbReference type="SAM" id="MobiDB-lite"/>
    </source>
</evidence>
<sequence length="417" mass="47083">MAITSSSTESDSPSSVLEVESGFDASSPLYMHPSENPDAMLVLVPFSGLGYRSWRGSVMRALSVKNKLGFINGKCKQPDPEKEPSKFRLCERCDDMVTSWILNSLDKEIADIVEYANDAVELWKELEDRYDLTNKTKLYQIQKEINDISQGVLDITGYYTKMKKLWEKLSTLSAKTQCTCQCTCGAKENMHKAEQDRRLIKFLMGLNKVYTTVRGSILMLNPLPSMTQAFSLLVQEEKQMEVKPNNHVMMDLSSLYISAPRSNIRNGQQYVDSASFNVDTSRNNNFRTNYSPCNYPPNITRPRPFCDYCKCSGHTKDKCYKLHGYPPGFNSNLKFNRGKRTVANVHGAPETNSDKHEEVESLEGNRNSNVNLTKEQYGQLVSLLQHFHSGNGKETSSIPNGAMNFAGPFNEETSGDW</sequence>
<accession>A0A1S4BUF4</accession>
<dbReference type="PANTHER" id="PTHR37610:SF40">
    <property type="entry name" value="OS01G0909600 PROTEIN"/>
    <property type="match status" value="1"/>
</dbReference>
<reference evidence="3" key="1">
    <citation type="submission" date="2025-08" db="UniProtKB">
        <authorList>
            <consortium name="RefSeq"/>
        </authorList>
    </citation>
    <scope>IDENTIFICATION</scope>
</reference>
<name>A0A1S4BUF4_TOBAC</name>
<dbReference type="OrthoDB" id="1226185at2759"/>
<organism evidence="3">
    <name type="scientific">Nicotiana tabacum</name>
    <name type="common">Common tobacco</name>
    <dbReference type="NCBI Taxonomy" id="4097"/>
    <lineage>
        <taxon>Eukaryota</taxon>
        <taxon>Viridiplantae</taxon>
        <taxon>Streptophyta</taxon>
        <taxon>Embryophyta</taxon>
        <taxon>Tracheophyta</taxon>
        <taxon>Spermatophyta</taxon>
        <taxon>Magnoliopsida</taxon>
        <taxon>eudicotyledons</taxon>
        <taxon>Gunneridae</taxon>
        <taxon>Pentapetalae</taxon>
        <taxon>asterids</taxon>
        <taxon>lamiids</taxon>
        <taxon>Solanales</taxon>
        <taxon>Solanaceae</taxon>
        <taxon>Nicotianoideae</taxon>
        <taxon>Nicotianeae</taxon>
        <taxon>Nicotiana</taxon>
    </lineage>
</organism>
<dbReference type="Pfam" id="PF14244">
    <property type="entry name" value="Retrotran_gag_3"/>
    <property type="match status" value="1"/>
</dbReference>
<dbReference type="PaxDb" id="4097-A0A1S4BUF4"/>
<dbReference type="RefSeq" id="XP_016492511.1">
    <property type="nucleotide sequence ID" value="XM_016637025.1"/>
</dbReference>
<gene>
    <name evidence="3" type="primary">LOC107812013</name>
</gene>